<dbReference type="OrthoDB" id="9803306at2"/>
<evidence type="ECO:0000256" key="6">
    <source>
        <dbReference type="ARBA" id="ARBA00037294"/>
    </source>
</evidence>
<dbReference type="Gene3D" id="3.90.550.10">
    <property type="entry name" value="Spore Coat Polysaccharide Biosynthesis Protein SpsA, Chain A"/>
    <property type="match status" value="1"/>
</dbReference>
<dbReference type="Proteomes" id="UP000252558">
    <property type="component" value="Unassembled WGS sequence"/>
</dbReference>
<comment type="catalytic activity">
    <reaction evidence="7 8">
        <text>alpha-D-glucose 1-phosphate + UTP + H(+) = UDP-alpha-D-glucose + diphosphate</text>
        <dbReference type="Rhea" id="RHEA:19889"/>
        <dbReference type="ChEBI" id="CHEBI:15378"/>
        <dbReference type="ChEBI" id="CHEBI:33019"/>
        <dbReference type="ChEBI" id="CHEBI:46398"/>
        <dbReference type="ChEBI" id="CHEBI:58601"/>
        <dbReference type="ChEBI" id="CHEBI:58885"/>
        <dbReference type="EC" id="2.7.7.9"/>
    </reaction>
</comment>
<evidence type="ECO:0000256" key="8">
    <source>
        <dbReference type="RuleBase" id="RU361259"/>
    </source>
</evidence>
<dbReference type="EMBL" id="QPID01000012">
    <property type="protein sequence ID" value="RCU45139.1"/>
    <property type="molecule type" value="Genomic_DNA"/>
</dbReference>
<name>A0A368N791_9GAMM</name>
<evidence type="ECO:0000256" key="1">
    <source>
        <dbReference type="ARBA" id="ARBA00006890"/>
    </source>
</evidence>
<dbReference type="GO" id="GO:0003983">
    <property type="term" value="F:UTP:glucose-1-phosphate uridylyltransferase activity"/>
    <property type="evidence" value="ECO:0007669"/>
    <property type="project" value="UniProtKB-EC"/>
</dbReference>
<evidence type="ECO:0000313" key="11">
    <source>
        <dbReference type="Proteomes" id="UP000252558"/>
    </source>
</evidence>
<evidence type="ECO:0000313" key="10">
    <source>
        <dbReference type="EMBL" id="RCU45139.1"/>
    </source>
</evidence>
<accession>A0A368N791</accession>
<proteinExistence type="inferred from homology"/>
<feature type="domain" description="Nucleotidyl transferase" evidence="9">
    <location>
        <begin position="10"/>
        <end position="267"/>
    </location>
</feature>
<dbReference type="InterPro" id="IPR029044">
    <property type="entry name" value="Nucleotide-diphossugar_trans"/>
</dbReference>
<keyword evidence="11" id="KW-1185">Reference proteome</keyword>
<evidence type="ECO:0000256" key="3">
    <source>
        <dbReference type="ARBA" id="ARBA00019048"/>
    </source>
</evidence>
<evidence type="ECO:0000256" key="2">
    <source>
        <dbReference type="ARBA" id="ARBA00012415"/>
    </source>
</evidence>
<protein>
    <recommendedName>
        <fullName evidence="3 8">UTP--glucose-1-phosphate uridylyltransferase</fullName>
        <ecNumber evidence="2 8">2.7.7.9</ecNumber>
    </recommendedName>
    <alternativeName>
        <fullName evidence="8">UDP-glucose pyrophosphorylase</fullName>
    </alternativeName>
</protein>
<dbReference type="SUPFAM" id="SSF53448">
    <property type="entry name" value="Nucleotide-diphospho-sugar transferases"/>
    <property type="match status" value="1"/>
</dbReference>
<dbReference type="InterPro" id="IPR005835">
    <property type="entry name" value="NTP_transferase_dom"/>
</dbReference>
<organism evidence="10 11">
    <name type="scientific">Corallincola holothuriorum</name>
    <dbReference type="NCBI Taxonomy" id="2282215"/>
    <lineage>
        <taxon>Bacteria</taxon>
        <taxon>Pseudomonadati</taxon>
        <taxon>Pseudomonadota</taxon>
        <taxon>Gammaproteobacteria</taxon>
        <taxon>Alteromonadales</taxon>
        <taxon>Psychromonadaceae</taxon>
        <taxon>Corallincola</taxon>
    </lineage>
</organism>
<dbReference type="Pfam" id="PF00483">
    <property type="entry name" value="NTP_transferase"/>
    <property type="match status" value="1"/>
</dbReference>
<comment type="caution">
    <text evidence="10">The sequence shown here is derived from an EMBL/GenBank/DDBJ whole genome shotgun (WGS) entry which is preliminary data.</text>
</comment>
<evidence type="ECO:0000256" key="5">
    <source>
        <dbReference type="ARBA" id="ARBA00022695"/>
    </source>
</evidence>
<dbReference type="AlphaFoldDB" id="A0A368N791"/>
<evidence type="ECO:0000256" key="7">
    <source>
        <dbReference type="ARBA" id="ARBA00048128"/>
    </source>
</evidence>
<dbReference type="InterPro" id="IPR005771">
    <property type="entry name" value="GalU_uridylyltTrfase_bac/arc"/>
</dbReference>
<dbReference type="PANTHER" id="PTHR43197:SF1">
    <property type="entry name" value="UTP--GLUCOSE-1-PHOSPHATE URIDYLYLTRANSFERASE"/>
    <property type="match status" value="1"/>
</dbReference>
<evidence type="ECO:0000256" key="4">
    <source>
        <dbReference type="ARBA" id="ARBA00022679"/>
    </source>
</evidence>
<keyword evidence="4 8" id="KW-0808">Transferase</keyword>
<sequence>MIRKCLFPVAGYGTRFLPVTKSMPKEMLPVVNKPLVQYGVEEAVDAGLDQIGFVTGRGKRAIADHFDISYELENEIAGTSKEAFLTDIRTLIETTDFSYTRQNHMKGLGHAILSGETLVGNEPFAVVLADDLCLGEDDGVLSQMVKLYRQFRCSIVAIEEVPMDETYKYGVIKGTEMKDGLFRVEDMVEKPAPEDAPSNLAIIGRYILTPDIFDLIKETPPGKNGEVQLTDAILKQAKDGCVLAYKFRGTRFDCGSVDGFIEATNHVYQHVYKAEEAAKKVTPLTASKPDKEAESA</sequence>
<dbReference type="PANTHER" id="PTHR43197">
    <property type="entry name" value="UTP--GLUCOSE-1-PHOSPHATE URIDYLYLTRANSFERASE"/>
    <property type="match status" value="1"/>
</dbReference>
<dbReference type="NCBIfam" id="TIGR01099">
    <property type="entry name" value="galU"/>
    <property type="match status" value="1"/>
</dbReference>
<reference evidence="10 11" key="1">
    <citation type="submission" date="2018-07" db="EMBL/GenBank/DDBJ databases">
        <title>Corallincola holothuriorum sp. nov., a new facultative anaerobe isolated from sea cucumber Apostichopus japonicus.</title>
        <authorList>
            <person name="Xia H."/>
        </authorList>
    </citation>
    <scope>NUCLEOTIDE SEQUENCE [LARGE SCALE GENOMIC DNA]</scope>
    <source>
        <strain evidence="10 11">C4</strain>
    </source>
</reference>
<dbReference type="CDD" id="cd02541">
    <property type="entry name" value="UGPase_prokaryotic"/>
    <property type="match status" value="1"/>
</dbReference>
<comment type="function">
    <text evidence="6">May play a role in stationary phase survival.</text>
</comment>
<gene>
    <name evidence="10" type="primary">galU</name>
    <name evidence="10" type="ORF">DU002_17070</name>
</gene>
<dbReference type="GO" id="GO:0006011">
    <property type="term" value="P:UDP-alpha-D-glucose metabolic process"/>
    <property type="evidence" value="ECO:0007669"/>
    <property type="project" value="InterPro"/>
</dbReference>
<dbReference type="FunFam" id="3.90.550.10:FF:000045">
    <property type="entry name" value="UTP--glucose-1-phosphate uridylyltransferase"/>
    <property type="match status" value="1"/>
</dbReference>
<keyword evidence="5 8" id="KW-0548">Nucleotidyltransferase</keyword>
<evidence type="ECO:0000259" key="9">
    <source>
        <dbReference type="Pfam" id="PF00483"/>
    </source>
</evidence>
<dbReference type="RefSeq" id="WP_114339658.1">
    <property type="nucleotide sequence ID" value="NZ_QPID01000012.1"/>
</dbReference>
<comment type="similarity">
    <text evidence="1 8">Belongs to the UDPGP type 2 family.</text>
</comment>
<dbReference type="EC" id="2.7.7.9" evidence="2 8"/>